<dbReference type="Gene3D" id="3.40.50.150">
    <property type="entry name" value="Vaccinia Virus protein VP39"/>
    <property type="match status" value="1"/>
</dbReference>
<evidence type="ECO:0000313" key="1">
    <source>
        <dbReference type="EMBL" id="MBB5132233.1"/>
    </source>
</evidence>
<protein>
    <recommendedName>
        <fullName evidence="3">S-adenosyl methyltransferase</fullName>
    </recommendedName>
</protein>
<dbReference type="EMBL" id="JACHGN010000004">
    <property type="protein sequence ID" value="MBB5132233.1"/>
    <property type="molecule type" value="Genomic_DNA"/>
</dbReference>
<gene>
    <name evidence="1" type="ORF">HNP84_001949</name>
</gene>
<dbReference type="SUPFAM" id="SSF53335">
    <property type="entry name" value="S-adenosyl-L-methionine-dependent methyltransferases"/>
    <property type="match status" value="1"/>
</dbReference>
<evidence type="ECO:0000313" key="2">
    <source>
        <dbReference type="Proteomes" id="UP000578449"/>
    </source>
</evidence>
<evidence type="ECO:0008006" key="3">
    <source>
        <dbReference type="Google" id="ProtNLM"/>
    </source>
</evidence>
<dbReference type="PIRSF" id="PIRSF017393">
    <property type="entry name" value="MTase_SAV2177"/>
    <property type="match status" value="1"/>
</dbReference>
<accession>A0A840P2T6</accession>
<organism evidence="1 2">
    <name type="scientific">Thermocatellispora tengchongensis</name>
    <dbReference type="NCBI Taxonomy" id="1073253"/>
    <lineage>
        <taxon>Bacteria</taxon>
        <taxon>Bacillati</taxon>
        <taxon>Actinomycetota</taxon>
        <taxon>Actinomycetes</taxon>
        <taxon>Streptosporangiales</taxon>
        <taxon>Streptosporangiaceae</taxon>
        <taxon>Thermocatellispora</taxon>
    </lineage>
</organism>
<reference evidence="1 2" key="1">
    <citation type="submission" date="2020-08" db="EMBL/GenBank/DDBJ databases">
        <title>Genomic Encyclopedia of Type Strains, Phase IV (KMG-IV): sequencing the most valuable type-strain genomes for metagenomic binning, comparative biology and taxonomic classification.</title>
        <authorList>
            <person name="Goeker M."/>
        </authorList>
    </citation>
    <scope>NUCLEOTIDE SEQUENCE [LARGE SCALE GENOMIC DNA]</scope>
    <source>
        <strain evidence="1 2">DSM 45615</strain>
    </source>
</reference>
<sequence>MNGDDTAFPWSEAEKDLMAGIDTSVPHSARIWNYWMGGKDYFPVDQEAGDQYAAIFPGIFDLARVSRYFISRVVRHLAADLGVRQFLDVGTGLPSHDNTHEVAQRVAPDAHVVYVDNDPLVLAHAHALLTANPAGTTDYIEADLNDPGRIIEIARTKLDFSRPIAFMLMGVLGHVPVVGEDDVEARRILDAFKQALPSGGYLATYDGTNTDPAFVEAQAMYNEGGSVPYALRSPEQIARFLDGLELVEPGVVQIHEWRPDPNPFGASTPVNAWGGLGRKP</sequence>
<proteinExistence type="predicted"/>
<name>A0A840P2T6_9ACTN</name>
<dbReference type="InterPro" id="IPR029063">
    <property type="entry name" value="SAM-dependent_MTases_sf"/>
</dbReference>
<dbReference type="AlphaFoldDB" id="A0A840P2T6"/>
<comment type="caution">
    <text evidence="1">The sequence shown here is derived from an EMBL/GenBank/DDBJ whole genome shotgun (WGS) entry which is preliminary data.</text>
</comment>
<keyword evidence="2" id="KW-1185">Reference proteome</keyword>
<dbReference type="InterPro" id="IPR006764">
    <property type="entry name" value="SAM_dep_MeTrfase_SAV2177_type"/>
</dbReference>
<dbReference type="Pfam" id="PF04672">
    <property type="entry name" value="Methyltransf_19"/>
    <property type="match status" value="1"/>
</dbReference>
<dbReference type="Proteomes" id="UP000578449">
    <property type="component" value="Unassembled WGS sequence"/>
</dbReference>